<proteinExistence type="inferred from homology"/>
<evidence type="ECO:0000256" key="2">
    <source>
        <dbReference type="ARBA" id="ARBA00022833"/>
    </source>
</evidence>
<dbReference type="NCBIfam" id="NF001033">
    <property type="entry name" value="PRK00114.1"/>
    <property type="match status" value="1"/>
</dbReference>
<sequence>MNMNHHDTLQRFLFDGAPVRGALVRLDGAWQQVLARRAYPQALKAVLGEMMAASVLMAANLKFDGSLILQIHGAGALKLAVVECNSDRTVRATAKWDGDLDDKPLKALLGEGGKFVLTLEPRQDKNQTWQGIVALEGDTVGQMLENYMLRSEQLDTALVLASGDAAAAGMLLQRLPDGHGEAEGWNRIVTLGRTLKSEELLELGAEDILHRLFHEEQVRVFEQEAVSFNCNCSRERVSNMLTMLGGQEVGDVLLEQGSVEIVCDYCNQRYVFDEEDANQLFDYDVVAAAREARH</sequence>
<dbReference type="SUPFAM" id="SSF64397">
    <property type="entry name" value="Hsp33 domain"/>
    <property type="match status" value="1"/>
</dbReference>
<dbReference type="PANTHER" id="PTHR30111:SF1">
    <property type="entry name" value="33 KDA CHAPERONIN"/>
    <property type="match status" value="1"/>
</dbReference>
<dbReference type="InterPro" id="IPR023212">
    <property type="entry name" value="Hsp33_helix_hairpin_bin_dom_sf"/>
</dbReference>
<evidence type="ECO:0000313" key="7">
    <source>
        <dbReference type="EMBL" id="AXE32864.1"/>
    </source>
</evidence>
<keyword evidence="1 6" id="KW-0963">Cytoplasm</keyword>
<organism evidence="7 8">
    <name type="scientific">Chromobacterium phragmitis</name>
    <dbReference type="NCBI Taxonomy" id="2202141"/>
    <lineage>
        <taxon>Bacteria</taxon>
        <taxon>Pseudomonadati</taxon>
        <taxon>Pseudomonadota</taxon>
        <taxon>Betaproteobacteria</taxon>
        <taxon>Neisseriales</taxon>
        <taxon>Chromobacteriaceae</taxon>
        <taxon>Chromobacterium</taxon>
    </lineage>
</organism>
<name>A0A344UC66_9NEIS</name>
<evidence type="ECO:0000256" key="1">
    <source>
        <dbReference type="ARBA" id="ARBA00022490"/>
    </source>
</evidence>
<evidence type="ECO:0000313" key="8">
    <source>
        <dbReference type="Proteomes" id="UP000252038"/>
    </source>
</evidence>
<keyword evidence="2 6" id="KW-0862">Zinc</keyword>
<dbReference type="SUPFAM" id="SSF118352">
    <property type="entry name" value="HSP33 redox switch-like"/>
    <property type="match status" value="1"/>
</dbReference>
<dbReference type="AlphaFoldDB" id="A0A344UC66"/>
<dbReference type="HAMAP" id="MF_00117">
    <property type="entry name" value="HslO"/>
    <property type="match status" value="1"/>
</dbReference>
<protein>
    <recommendedName>
        <fullName evidence="6">33 kDa chaperonin</fullName>
    </recommendedName>
    <alternativeName>
        <fullName evidence="6">Heat shock protein 33 homolog</fullName>
        <shortName evidence="6">HSP33</shortName>
    </alternativeName>
</protein>
<dbReference type="Gene3D" id="3.90.1280.10">
    <property type="entry name" value="HSP33 redox switch-like"/>
    <property type="match status" value="1"/>
</dbReference>
<comment type="subcellular location">
    <subcellularLocation>
        <location evidence="6">Cytoplasm</location>
    </subcellularLocation>
</comment>
<dbReference type="Pfam" id="PF01430">
    <property type="entry name" value="HSP33"/>
    <property type="match status" value="1"/>
</dbReference>
<dbReference type="GO" id="GO:0005737">
    <property type="term" value="C:cytoplasm"/>
    <property type="evidence" value="ECO:0007669"/>
    <property type="project" value="UniProtKB-SubCell"/>
</dbReference>
<comment type="function">
    <text evidence="6">Redox regulated molecular chaperone. Protects both thermally unfolding and oxidatively damaged proteins from irreversible aggregation. Plays an important role in the bacterial defense system toward oxidative stress.</text>
</comment>
<reference evidence="7 8" key="1">
    <citation type="submission" date="2018-05" db="EMBL/GenBank/DDBJ databases">
        <title>Genome sequencing, assembly and analysis of the novel insecticidal bacterium, Chromobacterium phragmitis.</title>
        <authorList>
            <person name="Sparks M.E."/>
            <person name="Blackburn M.B."/>
            <person name="Gundersen-Rindal D.E."/>
        </authorList>
    </citation>
    <scope>NUCLEOTIDE SEQUENCE [LARGE SCALE GENOMIC DNA]</scope>
    <source>
        <strain evidence="7">IIBBL 274-1</strain>
    </source>
</reference>
<dbReference type="Gene3D" id="3.55.30.10">
    <property type="entry name" value="Hsp33 domain"/>
    <property type="match status" value="1"/>
</dbReference>
<dbReference type="Gene3D" id="1.10.287.480">
    <property type="entry name" value="helix hairpin bin"/>
    <property type="match status" value="1"/>
</dbReference>
<accession>A0A344UC66</accession>
<comment type="similarity">
    <text evidence="6">Belongs to the HSP33 family.</text>
</comment>
<keyword evidence="3 6" id="KW-1015">Disulfide bond</keyword>
<dbReference type="GO" id="GO:0044183">
    <property type="term" value="F:protein folding chaperone"/>
    <property type="evidence" value="ECO:0007669"/>
    <property type="project" value="TreeGrafter"/>
</dbReference>
<evidence type="ECO:0000256" key="4">
    <source>
        <dbReference type="ARBA" id="ARBA00023186"/>
    </source>
</evidence>
<dbReference type="InterPro" id="IPR016154">
    <property type="entry name" value="Heat_shock_Hsp33_C"/>
</dbReference>
<dbReference type="PANTHER" id="PTHR30111">
    <property type="entry name" value="33 KDA CHAPERONIN"/>
    <property type="match status" value="1"/>
</dbReference>
<dbReference type="GO" id="GO:0042026">
    <property type="term" value="P:protein refolding"/>
    <property type="evidence" value="ECO:0007669"/>
    <property type="project" value="TreeGrafter"/>
</dbReference>
<dbReference type="EMBL" id="CP029554">
    <property type="protein sequence ID" value="AXE32864.1"/>
    <property type="molecule type" value="Genomic_DNA"/>
</dbReference>
<keyword evidence="5 6" id="KW-0676">Redox-active center</keyword>
<dbReference type="CDD" id="cd00498">
    <property type="entry name" value="Hsp33"/>
    <property type="match status" value="1"/>
</dbReference>
<dbReference type="PIRSF" id="PIRSF005261">
    <property type="entry name" value="Heat_shock_Hsp33"/>
    <property type="match status" value="1"/>
</dbReference>
<keyword evidence="4 6" id="KW-0143">Chaperone</keyword>
<evidence type="ECO:0000256" key="5">
    <source>
        <dbReference type="ARBA" id="ARBA00023284"/>
    </source>
</evidence>
<dbReference type="RefSeq" id="WP_114072191.1">
    <property type="nucleotide sequence ID" value="NZ_CP029554.1"/>
</dbReference>
<dbReference type="Proteomes" id="UP000252038">
    <property type="component" value="Chromosome"/>
</dbReference>
<evidence type="ECO:0000256" key="6">
    <source>
        <dbReference type="HAMAP-Rule" id="MF_00117"/>
    </source>
</evidence>
<dbReference type="GO" id="GO:0051082">
    <property type="term" value="F:unfolded protein binding"/>
    <property type="evidence" value="ECO:0007669"/>
    <property type="project" value="UniProtKB-UniRule"/>
</dbReference>
<dbReference type="InterPro" id="IPR000397">
    <property type="entry name" value="Heat_shock_Hsp33"/>
</dbReference>
<feature type="disulfide bond" description="Redox-active" evidence="6">
    <location>
        <begin position="230"/>
        <end position="232"/>
    </location>
</feature>
<evidence type="ECO:0000256" key="3">
    <source>
        <dbReference type="ARBA" id="ARBA00023157"/>
    </source>
</evidence>
<gene>
    <name evidence="6" type="primary">hslO</name>
    <name evidence="7" type="ORF">DK843_00210</name>
</gene>
<dbReference type="InterPro" id="IPR016153">
    <property type="entry name" value="Heat_shock_Hsp33_N"/>
</dbReference>
<comment type="PTM">
    <text evidence="6">Under oxidizing conditions two disulfide bonds are formed involving the reactive cysteines. Under reducing conditions zinc is bound to the reactive cysteines and the protein is inactive.</text>
</comment>
<dbReference type="KEGG" id="chrb:DK843_00210"/>
<feature type="disulfide bond" description="Redox-active" evidence="6">
    <location>
        <begin position="263"/>
        <end position="266"/>
    </location>
</feature>